<organism evidence="1">
    <name type="scientific">marine sediment metagenome</name>
    <dbReference type="NCBI Taxonomy" id="412755"/>
    <lineage>
        <taxon>unclassified sequences</taxon>
        <taxon>metagenomes</taxon>
        <taxon>ecological metagenomes</taxon>
    </lineage>
</organism>
<gene>
    <name evidence="1" type="ORF">LCGC14_1759810</name>
</gene>
<proteinExistence type="predicted"/>
<reference evidence="1" key="1">
    <citation type="journal article" date="2015" name="Nature">
        <title>Complex archaea that bridge the gap between prokaryotes and eukaryotes.</title>
        <authorList>
            <person name="Spang A."/>
            <person name="Saw J.H."/>
            <person name="Jorgensen S.L."/>
            <person name="Zaremba-Niedzwiedzka K."/>
            <person name="Martijn J."/>
            <person name="Lind A.E."/>
            <person name="van Eijk R."/>
            <person name="Schleper C."/>
            <person name="Guy L."/>
            <person name="Ettema T.J."/>
        </authorList>
    </citation>
    <scope>NUCLEOTIDE SEQUENCE</scope>
</reference>
<dbReference type="AlphaFoldDB" id="A0A0F9HNQ8"/>
<evidence type="ECO:0000313" key="1">
    <source>
        <dbReference type="EMBL" id="KKM04877.1"/>
    </source>
</evidence>
<name>A0A0F9HNQ8_9ZZZZ</name>
<dbReference type="EMBL" id="LAZR01016353">
    <property type="protein sequence ID" value="KKM04877.1"/>
    <property type="molecule type" value="Genomic_DNA"/>
</dbReference>
<protein>
    <submittedName>
        <fullName evidence="1">Uncharacterized protein</fullName>
    </submittedName>
</protein>
<comment type="caution">
    <text evidence="1">The sequence shown here is derived from an EMBL/GenBank/DDBJ whole genome shotgun (WGS) entry which is preliminary data.</text>
</comment>
<accession>A0A0F9HNQ8</accession>
<sequence length="78" mass="7741">MANPAVLERLLGKLVRINAMIGSPALDTVQQDIATVDALIVVADGVIDTLASEIGAGTAVSIAADIAVTQATLDAVGA</sequence>